<sequence>MNNYTQIILVDVSYVIFYRFFATLKWYSIVYKEDYNNIKNTLTDYNWLDNNIFISKLEKIFFKSITDLFDKQLFNETNIYFCFDATNNNNVWRKQIFENYKINRINLCNKYNLNSVFNHIYNIIISIKSTNIINYYTFNHINSIQHNNLEADDIIACICLHMRQNKNIYILSADKDFYQLGSINVFFIDFKTKVFKNLTEEEAKHELNKKIIYGDKSDCIPSIVTNKSKKKLLNEEYLSNFLKKNIQSNKQYELNTKLINFKSIPEIYYTEIITQI</sequence>
<evidence type="ECO:0000256" key="2">
    <source>
        <dbReference type="ARBA" id="ARBA00022801"/>
    </source>
</evidence>
<accession>A0A6C0H9T5</accession>
<dbReference type="InterPro" id="IPR020046">
    <property type="entry name" value="5-3_exonucl_a-hlix_arch_N"/>
</dbReference>
<dbReference type="InterPro" id="IPR029060">
    <property type="entry name" value="PIN-like_dom_sf"/>
</dbReference>
<feature type="domain" description="5'-3' exonuclease" evidence="3">
    <location>
        <begin position="3"/>
        <end position="262"/>
    </location>
</feature>
<dbReference type="GO" id="GO:0008409">
    <property type="term" value="F:5'-3' exonuclease activity"/>
    <property type="evidence" value="ECO:0007669"/>
    <property type="project" value="InterPro"/>
</dbReference>
<dbReference type="EMBL" id="MN739905">
    <property type="protein sequence ID" value="QHT76885.1"/>
    <property type="molecule type" value="Genomic_DNA"/>
</dbReference>
<proteinExistence type="predicted"/>
<evidence type="ECO:0000256" key="1">
    <source>
        <dbReference type="ARBA" id="ARBA00022722"/>
    </source>
</evidence>
<organism evidence="4">
    <name type="scientific">viral metagenome</name>
    <dbReference type="NCBI Taxonomy" id="1070528"/>
    <lineage>
        <taxon>unclassified sequences</taxon>
        <taxon>metagenomes</taxon>
        <taxon>organismal metagenomes</taxon>
    </lineage>
</organism>
<dbReference type="InterPro" id="IPR038969">
    <property type="entry name" value="FEN"/>
</dbReference>
<dbReference type="PANTHER" id="PTHR42646">
    <property type="entry name" value="FLAP ENDONUCLEASE XNI"/>
    <property type="match status" value="1"/>
</dbReference>
<dbReference type="Pfam" id="PF02739">
    <property type="entry name" value="5_3_exonuc_N"/>
    <property type="match status" value="1"/>
</dbReference>
<evidence type="ECO:0000259" key="3">
    <source>
        <dbReference type="SMART" id="SM00475"/>
    </source>
</evidence>
<keyword evidence="2" id="KW-0378">Hydrolase</keyword>
<dbReference type="Gene3D" id="3.40.50.1010">
    <property type="entry name" value="5'-nuclease"/>
    <property type="match status" value="1"/>
</dbReference>
<keyword evidence="1" id="KW-0540">Nuclease</keyword>
<dbReference type="SUPFAM" id="SSF88723">
    <property type="entry name" value="PIN domain-like"/>
    <property type="match status" value="1"/>
</dbReference>
<dbReference type="SMART" id="SM00475">
    <property type="entry name" value="53EXOc"/>
    <property type="match status" value="1"/>
</dbReference>
<dbReference type="Gene3D" id="1.10.150.20">
    <property type="entry name" value="5' to 3' exonuclease, C-terminal subdomain"/>
    <property type="match status" value="1"/>
</dbReference>
<dbReference type="GO" id="GO:0033567">
    <property type="term" value="P:DNA replication, Okazaki fragment processing"/>
    <property type="evidence" value="ECO:0007669"/>
    <property type="project" value="InterPro"/>
</dbReference>
<dbReference type="GO" id="GO:0003677">
    <property type="term" value="F:DNA binding"/>
    <property type="evidence" value="ECO:0007669"/>
    <property type="project" value="InterPro"/>
</dbReference>
<dbReference type="AlphaFoldDB" id="A0A6C0H9T5"/>
<name>A0A6C0H9T5_9ZZZZ</name>
<protein>
    <recommendedName>
        <fullName evidence="3">5'-3' exonuclease domain-containing protein</fullName>
    </recommendedName>
</protein>
<reference evidence="4" key="1">
    <citation type="journal article" date="2020" name="Nature">
        <title>Giant virus diversity and host interactions through global metagenomics.</title>
        <authorList>
            <person name="Schulz F."/>
            <person name="Roux S."/>
            <person name="Paez-Espino D."/>
            <person name="Jungbluth S."/>
            <person name="Walsh D.A."/>
            <person name="Denef V.J."/>
            <person name="McMahon K.D."/>
            <person name="Konstantinidis K.T."/>
            <person name="Eloe-Fadrosh E.A."/>
            <person name="Kyrpides N.C."/>
            <person name="Woyke T."/>
        </authorList>
    </citation>
    <scope>NUCLEOTIDE SEQUENCE</scope>
    <source>
        <strain evidence="4">GVMAG-M-3300023179-82</strain>
    </source>
</reference>
<dbReference type="InterPro" id="IPR002421">
    <property type="entry name" value="5-3_exonuclease"/>
</dbReference>
<dbReference type="GO" id="GO:0017108">
    <property type="term" value="F:5'-flap endonuclease activity"/>
    <property type="evidence" value="ECO:0007669"/>
    <property type="project" value="InterPro"/>
</dbReference>
<dbReference type="PANTHER" id="PTHR42646:SF2">
    <property type="entry name" value="5'-3' EXONUCLEASE FAMILY PROTEIN"/>
    <property type="match status" value="1"/>
</dbReference>
<evidence type="ECO:0000313" key="4">
    <source>
        <dbReference type="EMBL" id="QHT76885.1"/>
    </source>
</evidence>